<proteinExistence type="predicted"/>
<keyword evidence="2 7" id="KW-0808">Transferase</keyword>
<dbReference type="SUPFAM" id="SSF53613">
    <property type="entry name" value="Ribokinase-like"/>
    <property type="match status" value="1"/>
</dbReference>
<evidence type="ECO:0000313" key="8">
    <source>
        <dbReference type="Proteomes" id="UP000602260"/>
    </source>
</evidence>
<keyword evidence="3" id="KW-0547">Nucleotide-binding</keyword>
<sequence length="277" mass="30619">MENSKNVLIINDMPGYGKVALAAMLPVLSNLGHSVYNLPTALVSNTLDYGKFTILDTTDYMVKAIEVWKQLGFQFDCITTGFLASAAQVGIIRDFIASQKKEGLLVMTDPIMADEGKLYNGVTEETVENMRRLIGVADVIVPNLTEAEFLTGLYEGQQSLTRDQVRRVIDALREFGPRSVVITSGQQAETGEHAVWGYDHRAGEYFCIPFQFIDVHFPGTGDMFSAVLVGELLGGTAFQGAVRRAMDVLETLIDLEKGEIEKNKGIRIEKFLDVLKQ</sequence>
<evidence type="ECO:0000256" key="4">
    <source>
        <dbReference type="ARBA" id="ARBA00022777"/>
    </source>
</evidence>
<protein>
    <recommendedName>
        <fullName evidence="1">pyridoxal kinase</fullName>
        <ecNumber evidence="1">2.7.1.35</ecNumber>
    </recommendedName>
</protein>
<dbReference type="CDD" id="cd01173">
    <property type="entry name" value="pyridoxal_pyridoxamine_kinase"/>
    <property type="match status" value="1"/>
</dbReference>
<dbReference type="NCBIfam" id="NF005491">
    <property type="entry name" value="PRK07105.1"/>
    <property type="match status" value="1"/>
</dbReference>
<evidence type="ECO:0000313" key="7">
    <source>
        <dbReference type="EMBL" id="MBC5717160.1"/>
    </source>
</evidence>
<dbReference type="Proteomes" id="UP000602260">
    <property type="component" value="Unassembled WGS sequence"/>
</dbReference>
<evidence type="ECO:0000256" key="5">
    <source>
        <dbReference type="ARBA" id="ARBA00022840"/>
    </source>
</evidence>
<organism evidence="7 8">
    <name type="scientific">Flintibacter faecis</name>
    <dbReference type="NCBI Taxonomy" id="2763047"/>
    <lineage>
        <taxon>Bacteria</taxon>
        <taxon>Bacillati</taxon>
        <taxon>Bacillota</taxon>
        <taxon>Clostridia</taxon>
        <taxon>Eubacteriales</taxon>
        <taxon>Flintibacter</taxon>
    </lineage>
</organism>
<dbReference type="GO" id="GO:0008478">
    <property type="term" value="F:pyridoxal kinase activity"/>
    <property type="evidence" value="ECO:0007669"/>
    <property type="project" value="UniProtKB-EC"/>
</dbReference>
<keyword evidence="4 7" id="KW-0418">Kinase</keyword>
<reference evidence="7" key="1">
    <citation type="submission" date="2020-08" db="EMBL/GenBank/DDBJ databases">
        <title>Genome public.</title>
        <authorList>
            <person name="Liu C."/>
            <person name="Sun Q."/>
        </authorList>
    </citation>
    <scope>NUCLEOTIDE SEQUENCE</scope>
    <source>
        <strain evidence="7">BX5</strain>
    </source>
</reference>
<dbReference type="RefSeq" id="WP_186878452.1">
    <property type="nucleotide sequence ID" value="NZ_JACOPN010000004.1"/>
</dbReference>
<evidence type="ECO:0000256" key="1">
    <source>
        <dbReference type="ARBA" id="ARBA00012104"/>
    </source>
</evidence>
<dbReference type="GO" id="GO:0005829">
    <property type="term" value="C:cytosol"/>
    <property type="evidence" value="ECO:0007669"/>
    <property type="project" value="TreeGrafter"/>
</dbReference>
<dbReference type="EC" id="2.7.1.35" evidence="1"/>
<dbReference type="InterPro" id="IPR029056">
    <property type="entry name" value="Ribokinase-like"/>
</dbReference>
<name>A0A8J6IY12_9FIRM</name>
<keyword evidence="8" id="KW-1185">Reference proteome</keyword>
<keyword evidence="5" id="KW-0067">ATP-binding</keyword>
<gene>
    <name evidence="7" type="ORF">H8S55_07485</name>
</gene>
<dbReference type="Pfam" id="PF08543">
    <property type="entry name" value="Phos_pyr_kin"/>
    <property type="match status" value="1"/>
</dbReference>
<comment type="caution">
    <text evidence="7">The sequence shown here is derived from an EMBL/GenBank/DDBJ whole genome shotgun (WGS) entry which is preliminary data.</text>
</comment>
<dbReference type="PANTHER" id="PTHR10534:SF2">
    <property type="entry name" value="PYRIDOXAL KINASE"/>
    <property type="match status" value="1"/>
</dbReference>
<dbReference type="PANTHER" id="PTHR10534">
    <property type="entry name" value="PYRIDOXAL KINASE"/>
    <property type="match status" value="1"/>
</dbReference>
<evidence type="ECO:0000259" key="6">
    <source>
        <dbReference type="Pfam" id="PF08543"/>
    </source>
</evidence>
<dbReference type="GO" id="GO:0009443">
    <property type="term" value="P:pyridoxal 5'-phosphate salvage"/>
    <property type="evidence" value="ECO:0007669"/>
    <property type="project" value="InterPro"/>
</dbReference>
<dbReference type="InterPro" id="IPR013749">
    <property type="entry name" value="PM/HMP-P_kinase-1"/>
</dbReference>
<dbReference type="Gene3D" id="3.40.1190.20">
    <property type="match status" value="1"/>
</dbReference>
<feature type="domain" description="Pyridoxamine kinase/Phosphomethylpyrimidine kinase" evidence="6">
    <location>
        <begin position="36"/>
        <end position="261"/>
    </location>
</feature>
<dbReference type="InterPro" id="IPR004625">
    <property type="entry name" value="PyrdxlKinase"/>
</dbReference>
<evidence type="ECO:0000256" key="3">
    <source>
        <dbReference type="ARBA" id="ARBA00022741"/>
    </source>
</evidence>
<accession>A0A8J6IY12</accession>
<evidence type="ECO:0000256" key="2">
    <source>
        <dbReference type="ARBA" id="ARBA00022679"/>
    </source>
</evidence>
<dbReference type="GO" id="GO:0005524">
    <property type="term" value="F:ATP binding"/>
    <property type="evidence" value="ECO:0007669"/>
    <property type="project" value="UniProtKB-KW"/>
</dbReference>
<dbReference type="EMBL" id="JACOPN010000004">
    <property type="protein sequence ID" value="MBC5717160.1"/>
    <property type="molecule type" value="Genomic_DNA"/>
</dbReference>
<dbReference type="AlphaFoldDB" id="A0A8J6IY12"/>